<organism evidence="2 3">
    <name type="scientific">Candidatus Nitrospira nitrificans</name>
    <dbReference type="NCBI Taxonomy" id="1742973"/>
    <lineage>
        <taxon>Bacteria</taxon>
        <taxon>Pseudomonadati</taxon>
        <taxon>Nitrospirota</taxon>
        <taxon>Nitrospiria</taxon>
        <taxon>Nitrospirales</taxon>
        <taxon>Nitrospiraceae</taxon>
        <taxon>Nitrospira</taxon>
    </lineage>
</organism>
<evidence type="ECO:0000259" key="1">
    <source>
        <dbReference type="Pfam" id="PF07238"/>
    </source>
</evidence>
<gene>
    <name evidence="2" type="ORF">COMA2_290019</name>
</gene>
<dbReference type="Gene3D" id="2.40.10.220">
    <property type="entry name" value="predicted glycosyltransferase like domains"/>
    <property type="match status" value="1"/>
</dbReference>
<feature type="domain" description="PilZ" evidence="1">
    <location>
        <begin position="27"/>
        <end position="132"/>
    </location>
</feature>
<protein>
    <recommendedName>
        <fullName evidence="1">PilZ domain-containing protein</fullName>
    </recommendedName>
</protein>
<evidence type="ECO:0000313" key="3">
    <source>
        <dbReference type="Proteomes" id="UP000198736"/>
    </source>
</evidence>
<dbReference type="EMBL" id="CZPZ01000022">
    <property type="protein sequence ID" value="CUS36927.1"/>
    <property type="molecule type" value="Genomic_DNA"/>
</dbReference>
<proteinExistence type="predicted"/>
<evidence type="ECO:0000313" key="2">
    <source>
        <dbReference type="EMBL" id="CUS36927.1"/>
    </source>
</evidence>
<dbReference type="STRING" id="1742973.COMA2_290019"/>
<accession>A0A0S4LI71</accession>
<keyword evidence="3" id="KW-1185">Reference proteome</keyword>
<name>A0A0S4LI71_9BACT</name>
<dbReference type="Pfam" id="PF07238">
    <property type="entry name" value="PilZ"/>
    <property type="match status" value="1"/>
</dbReference>
<dbReference type="OrthoDB" id="9797231at2"/>
<dbReference type="GO" id="GO:0035438">
    <property type="term" value="F:cyclic-di-GMP binding"/>
    <property type="evidence" value="ECO:0007669"/>
    <property type="project" value="InterPro"/>
</dbReference>
<dbReference type="Proteomes" id="UP000198736">
    <property type="component" value="Unassembled WGS sequence"/>
</dbReference>
<dbReference type="SUPFAM" id="SSF141371">
    <property type="entry name" value="PilZ domain-like"/>
    <property type="match status" value="1"/>
</dbReference>
<dbReference type="AlphaFoldDB" id="A0A0S4LI71"/>
<dbReference type="InterPro" id="IPR009875">
    <property type="entry name" value="PilZ_domain"/>
</dbReference>
<reference evidence="3" key="1">
    <citation type="submission" date="2015-10" db="EMBL/GenBank/DDBJ databases">
        <authorList>
            <person name="Luecker S."/>
            <person name="Luecker S."/>
        </authorList>
    </citation>
    <scope>NUCLEOTIDE SEQUENCE [LARGE SCALE GENOMIC DNA]</scope>
</reference>
<sequence>MDWGFRFGILLPTMASDTPIPQPNWEDRREFYRITVPLPICLQPESDTAEGTLIQRSVNISAGGIGVTLNQTFGVNAILSCTLLLPGKMLFKASLEVLRVDPITYPLNTYRLHGRFIRMANADRELLIRHIIQFQREHLNKHYSA</sequence>